<proteinExistence type="predicted"/>
<evidence type="ECO:0000259" key="2">
    <source>
        <dbReference type="Pfam" id="PF13968"/>
    </source>
</evidence>
<dbReference type="Pfam" id="PF13968">
    <property type="entry name" value="DUF4220"/>
    <property type="match status" value="1"/>
</dbReference>
<feature type="transmembrane region" description="Helical" evidence="1">
    <location>
        <begin position="27"/>
        <end position="49"/>
    </location>
</feature>
<keyword evidence="1" id="KW-1133">Transmembrane helix</keyword>
<reference evidence="3 4" key="1">
    <citation type="journal article" date="2024" name="G3 (Bethesda)">
        <title>Genome assembly of Hibiscus sabdariffa L. provides insights into metabolisms of medicinal natural products.</title>
        <authorList>
            <person name="Kim T."/>
        </authorList>
    </citation>
    <scope>NUCLEOTIDE SEQUENCE [LARGE SCALE GENOMIC DNA]</scope>
    <source>
        <strain evidence="3">TK-2024</strain>
        <tissue evidence="3">Old leaves</tissue>
    </source>
</reference>
<evidence type="ECO:0000313" key="3">
    <source>
        <dbReference type="EMBL" id="KAK8567820.1"/>
    </source>
</evidence>
<gene>
    <name evidence="3" type="ORF">V6N12_006391</name>
</gene>
<name>A0ABR2EYQ1_9ROSI</name>
<evidence type="ECO:0000313" key="4">
    <source>
        <dbReference type="Proteomes" id="UP001472677"/>
    </source>
</evidence>
<keyword evidence="1" id="KW-0812">Transmembrane</keyword>
<evidence type="ECO:0000256" key="1">
    <source>
        <dbReference type="SAM" id="Phobius"/>
    </source>
</evidence>
<organism evidence="3 4">
    <name type="scientific">Hibiscus sabdariffa</name>
    <name type="common">roselle</name>
    <dbReference type="NCBI Taxonomy" id="183260"/>
    <lineage>
        <taxon>Eukaryota</taxon>
        <taxon>Viridiplantae</taxon>
        <taxon>Streptophyta</taxon>
        <taxon>Embryophyta</taxon>
        <taxon>Tracheophyta</taxon>
        <taxon>Spermatophyta</taxon>
        <taxon>Magnoliopsida</taxon>
        <taxon>eudicotyledons</taxon>
        <taxon>Gunneridae</taxon>
        <taxon>Pentapetalae</taxon>
        <taxon>rosids</taxon>
        <taxon>malvids</taxon>
        <taxon>Malvales</taxon>
        <taxon>Malvaceae</taxon>
        <taxon>Malvoideae</taxon>
        <taxon>Hibiscus</taxon>
    </lineage>
</organism>
<dbReference type="Proteomes" id="UP001472677">
    <property type="component" value="Unassembled WGS sequence"/>
</dbReference>
<sequence>MHFFVVFSTQNSIGGVSKRGMSRVDIIITYMLLVGTIFLDIFALVLHIWSYRTMALLGGNTGGNLQKLYYRLVASKLRSVTSKSGIPKIAQYDLIKEISTPRQNRICCSPLIKLIDTNEVVSKHRFITWVDADSVYEGTHLHWFGKGTCGFFKV</sequence>
<keyword evidence="1" id="KW-0472">Membrane</keyword>
<comment type="caution">
    <text evidence="3">The sequence shown here is derived from an EMBL/GenBank/DDBJ whole genome shotgun (WGS) entry which is preliminary data.</text>
</comment>
<feature type="domain" description="DUF4220" evidence="2">
    <location>
        <begin position="6"/>
        <end position="96"/>
    </location>
</feature>
<protein>
    <recommendedName>
        <fullName evidence="2">DUF4220 domain-containing protein</fullName>
    </recommendedName>
</protein>
<keyword evidence="4" id="KW-1185">Reference proteome</keyword>
<dbReference type="EMBL" id="JBBPBM010000009">
    <property type="protein sequence ID" value="KAK8567820.1"/>
    <property type="molecule type" value="Genomic_DNA"/>
</dbReference>
<accession>A0ABR2EYQ1</accession>
<dbReference type="InterPro" id="IPR025315">
    <property type="entry name" value="DUF4220"/>
</dbReference>